<organism evidence="15 16">
    <name type="scientific">Tunturiibacter gelidiferens</name>
    <dbReference type="NCBI Taxonomy" id="3069689"/>
    <lineage>
        <taxon>Bacteria</taxon>
        <taxon>Pseudomonadati</taxon>
        <taxon>Acidobacteriota</taxon>
        <taxon>Terriglobia</taxon>
        <taxon>Terriglobales</taxon>
        <taxon>Acidobacteriaceae</taxon>
        <taxon>Tunturiibacter</taxon>
    </lineage>
</organism>
<dbReference type="Gene3D" id="3.70.10.10">
    <property type="match status" value="1"/>
</dbReference>
<comment type="function">
    <text evidence="10">Confers DNA tethering and processivity to DNA polymerases and other proteins. Acts as a clamp, forming a ring around DNA (a reaction catalyzed by the clamp-loading complex) which diffuses in an ATP-independent manner freely and bidirectionally along dsDNA. Initially characterized for its ability to contact the catalytic subunit of DNA polymerase III (Pol III), a complex, multichain enzyme responsible for most of the replicative synthesis in bacteria; Pol III exhibits 3'-5' exonuclease proofreading activity. The beta chain is required for initiation of replication as well as for processivity of DNA replication.</text>
</comment>
<dbReference type="NCBIfam" id="TIGR00663">
    <property type="entry name" value="dnan"/>
    <property type="match status" value="1"/>
</dbReference>
<dbReference type="InterPro" id="IPR022634">
    <property type="entry name" value="DNA_polIII_beta_N"/>
</dbReference>
<dbReference type="EMBL" id="JACHEB010000002">
    <property type="protein sequence ID" value="MBB5327253.1"/>
    <property type="molecule type" value="Genomic_DNA"/>
</dbReference>
<keyword evidence="9" id="KW-0238">DNA-binding</keyword>
<evidence type="ECO:0000313" key="16">
    <source>
        <dbReference type="Proteomes" id="UP000535182"/>
    </source>
</evidence>
<gene>
    <name evidence="15" type="ORF">HDF14_000858</name>
</gene>
<dbReference type="Pfam" id="PF00712">
    <property type="entry name" value="DNA_pol3_beta"/>
    <property type="match status" value="1"/>
</dbReference>
<dbReference type="GO" id="GO:0005737">
    <property type="term" value="C:cytoplasm"/>
    <property type="evidence" value="ECO:0007669"/>
    <property type="project" value="UniProtKB-SubCell"/>
</dbReference>
<dbReference type="SMART" id="SM00480">
    <property type="entry name" value="POL3Bc"/>
    <property type="match status" value="1"/>
</dbReference>
<dbReference type="CDD" id="cd00140">
    <property type="entry name" value="beta_clamp"/>
    <property type="match status" value="1"/>
</dbReference>
<dbReference type="InterPro" id="IPR001001">
    <property type="entry name" value="DNA_polIII_beta"/>
</dbReference>
<dbReference type="SUPFAM" id="SSF55979">
    <property type="entry name" value="DNA clamp"/>
    <property type="match status" value="3"/>
</dbReference>
<evidence type="ECO:0000313" key="15">
    <source>
        <dbReference type="EMBL" id="MBB5327253.1"/>
    </source>
</evidence>
<evidence type="ECO:0000259" key="14">
    <source>
        <dbReference type="Pfam" id="PF02768"/>
    </source>
</evidence>
<feature type="domain" description="DNA polymerase III beta sliding clamp C-terminal" evidence="14">
    <location>
        <begin position="279"/>
        <end position="401"/>
    </location>
</feature>
<dbReference type="Gene3D" id="3.10.150.10">
    <property type="entry name" value="DNA Polymerase III, subunit A, domain 2"/>
    <property type="match status" value="1"/>
</dbReference>
<keyword evidence="5 10" id="KW-0808">Transferase</keyword>
<dbReference type="PANTHER" id="PTHR30478:SF0">
    <property type="entry name" value="BETA SLIDING CLAMP"/>
    <property type="match status" value="1"/>
</dbReference>
<evidence type="ECO:0000256" key="8">
    <source>
        <dbReference type="ARBA" id="ARBA00022932"/>
    </source>
</evidence>
<accession>A0A9X0QBL7</accession>
<dbReference type="GO" id="GO:0003887">
    <property type="term" value="F:DNA-directed DNA polymerase activity"/>
    <property type="evidence" value="ECO:0007669"/>
    <property type="project" value="UniProtKB-UniRule"/>
</dbReference>
<reference evidence="15 16" key="1">
    <citation type="submission" date="2020-08" db="EMBL/GenBank/DDBJ databases">
        <title>Genomic Encyclopedia of Type Strains, Phase IV (KMG-V): Genome sequencing to study the core and pangenomes of soil and plant-associated prokaryotes.</title>
        <authorList>
            <person name="Whitman W."/>
        </authorList>
    </citation>
    <scope>NUCLEOTIDE SEQUENCE [LARGE SCALE GENOMIC DNA]</scope>
    <source>
        <strain evidence="15 16">X5P2</strain>
    </source>
</reference>
<evidence type="ECO:0000256" key="9">
    <source>
        <dbReference type="ARBA" id="ARBA00023125"/>
    </source>
</evidence>
<dbReference type="GO" id="GO:0006271">
    <property type="term" value="P:DNA strand elongation involved in DNA replication"/>
    <property type="evidence" value="ECO:0007669"/>
    <property type="project" value="TreeGrafter"/>
</dbReference>
<dbReference type="GO" id="GO:0009360">
    <property type="term" value="C:DNA polymerase III complex"/>
    <property type="evidence" value="ECO:0007669"/>
    <property type="project" value="InterPro"/>
</dbReference>
<dbReference type="PANTHER" id="PTHR30478">
    <property type="entry name" value="DNA POLYMERASE III SUBUNIT BETA"/>
    <property type="match status" value="1"/>
</dbReference>
<evidence type="ECO:0000256" key="3">
    <source>
        <dbReference type="ARBA" id="ARBA00021035"/>
    </source>
</evidence>
<evidence type="ECO:0000256" key="7">
    <source>
        <dbReference type="ARBA" id="ARBA00022705"/>
    </source>
</evidence>
<comment type="subunit">
    <text evidence="10">Forms a ring-shaped head-to-tail homodimer around DNA.</text>
</comment>
<feature type="domain" description="DNA polymerase III beta sliding clamp central" evidence="13">
    <location>
        <begin position="158"/>
        <end position="275"/>
    </location>
</feature>
<feature type="domain" description="DNA polymerase III beta sliding clamp N-terminal" evidence="12">
    <location>
        <begin position="27"/>
        <end position="148"/>
    </location>
</feature>
<comment type="subcellular location">
    <subcellularLocation>
        <location evidence="1 10">Cytoplasm</location>
    </subcellularLocation>
</comment>
<keyword evidence="8 10" id="KW-0239">DNA-directed DNA polymerase</keyword>
<dbReference type="Pfam" id="PF02767">
    <property type="entry name" value="DNA_pol3_beta_2"/>
    <property type="match status" value="1"/>
</dbReference>
<dbReference type="InterPro" id="IPR046938">
    <property type="entry name" value="DNA_clamp_sf"/>
</dbReference>
<name>A0A9X0QBL7_9BACT</name>
<dbReference type="AlphaFoldDB" id="A0A9X0QBL7"/>
<sequence>MTSATQEPEMTLPTETSATPAPTGNLEITVSRAELLRELTAAQSVVERKTTIPILSNFLFEATQGAGGDRLTITATDLDQSLRTSCAAKVKKAGACTIPARKLYDYIKLLPEGEISIKLMDNHWVQIRAGRSNTKMVGMARANFPQVPEFPTSGAVKISVPSLKNMVSKTIFAISNEESRYTLNGALLVLKAESMAMVATDGHRLAHIEKLGETLEGVSGEKKTLIPRKALSELSSLLGATEAETLEFGDDEQTLFFRVGGRVLTSRKLTGQFPNYEAVLPRDNNKFVIVRCEDLMGSIQRVAQFADERSGAIKIRLEQNELKLSSSSTDAGESEDTIETPYNYDPLVVGFNSQYLIDFLKAIGNTGEVRLEFKDAQSAGQMRPEDANEDVKYRYILMPMRI</sequence>
<dbReference type="Proteomes" id="UP000535182">
    <property type="component" value="Unassembled WGS sequence"/>
</dbReference>
<keyword evidence="6 10" id="KW-0548">Nucleotidyltransferase</keyword>
<evidence type="ECO:0000259" key="13">
    <source>
        <dbReference type="Pfam" id="PF02767"/>
    </source>
</evidence>
<comment type="similarity">
    <text evidence="2 10">Belongs to the beta sliding clamp family.</text>
</comment>
<protein>
    <recommendedName>
        <fullName evidence="3 10">Beta sliding clamp</fullName>
    </recommendedName>
</protein>
<keyword evidence="7 10" id="KW-0235">DNA replication</keyword>
<evidence type="ECO:0000256" key="5">
    <source>
        <dbReference type="ARBA" id="ARBA00022679"/>
    </source>
</evidence>
<evidence type="ECO:0000256" key="2">
    <source>
        <dbReference type="ARBA" id="ARBA00010752"/>
    </source>
</evidence>
<evidence type="ECO:0000259" key="12">
    <source>
        <dbReference type="Pfam" id="PF00712"/>
    </source>
</evidence>
<evidence type="ECO:0000256" key="4">
    <source>
        <dbReference type="ARBA" id="ARBA00022490"/>
    </source>
</evidence>
<dbReference type="GO" id="GO:0008408">
    <property type="term" value="F:3'-5' exonuclease activity"/>
    <property type="evidence" value="ECO:0007669"/>
    <property type="project" value="InterPro"/>
</dbReference>
<comment type="caution">
    <text evidence="15">The sequence shown here is derived from an EMBL/GenBank/DDBJ whole genome shotgun (WGS) entry which is preliminary data.</text>
</comment>
<feature type="region of interest" description="Disordered" evidence="11">
    <location>
        <begin position="1"/>
        <end position="24"/>
    </location>
</feature>
<dbReference type="PIRSF" id="PIRSF000804">
    <property type="entry name" value="DNA_pol_III_b"/>
    <property type="match status" value="1"/>
</dbReference>
<evidence type="ECO:0000256" key="6">
    <source>
        <dbReference type="ARBA" id="ARBA00022695"/>
    </source>
</evidence>
<dbReference type="InterPro" id="IPR022637">
    <property type="entry name" value="DNA_polIII_beta_cen"/>
</dbReference>
<evidence type="ECO:0000256" key="10">
    <source>
        <dbReference type="PIRNR" id="PIRNR000804"/>
    </source>
</evidence>
<proteinExistence type="inferred from homology"/>
<keyword evidence="4 10" id="KW-0963">Cytoplasm</keyword>
<evidence type="ECO:0000256" key="1">
    <source>
        <dbReference type="ARBA" id="ARBA00004496"/>
    </source>
</evidence>
<keyword evidence="16" id="KW-1185">Reference proteome</keyword>
<dbReference type="Pfam" id="PF02768">
    <property type="entry name" value="DNA_pol3_beta_3"/>
    <property type="match status" value="1"/>
</dbReference>
<dbReference type="GO" id="GO:0003677">
    <property type="term" value="F:DNA binding"/>
    <property type="evidence" value="ECO:0007669"/>
    <property type="project" value="UniProtKB-UniRule"/>
</dbReference>
<dbReference type="InterPro" id="IPR022635">
    <property type="entry name" value="DNA_polIII_beta_C"/>
</dbReference>
<evidence type="ECO:0000256" key="11">
    <source>
        <dbReference type="SAM" id="MobiDB-lite"/>
    </source>
</evidence>